<proteinExistence type="predicted"/>
<dbReference type="Proteomes" id="UP000285875">
    <property type="component" value="Chromosome"/>
</dbReference>
<organism evidence="2 3">
    <name type="scientific">Acidipropionibacterium jensenii</name>
    <dbReference type="NCBI Taxonomy" id="1749"/>
    <lineage>
        <taxon>Bacteria</taxon>
        <taxon>Bacillati</taxon>
        <taxon>Actinomycetota</taxon>
        <taxon>Actinomycetes</taxon>
        <taxon>Propionibacteriales</taxon>
        <taxon>Propionibacteriaceae</taxon>
        <taxon>Acidipropionibacterium</taxon>
    </lineage>
</organism>
<protein>
    <recommendedName>
        <fullName evidence="4">Bacterial Ig-like domain-containing protein</fullName>
    </recommendedName>
</protein>
<dbReference type="AlphaFoldDB" id="A0A3Q9UJG0"/>
<feature type="signal peptide" evidence="1">
    <location>
        <begin position="1"/>
        <end position="21"/>
    </location>
</feature>
<evidence type="ECO:0000256" key="1">
    <source>
        <dbReference type="SAM" id="SignalP"/>
    </source>
</evidence>
<feature type="chain" id="PRO_5018718402" description="Bacterial Ig-like domain-containing protein" evidence="1">
    <location>
        <begin position="22"/>
        <end position="312"/>
    </location>
</feature>
<evidence type="ECO:0000313" key="3">
    <source>
        <dbReference type="Proteomes" id="UP000285875"/>
    </source>
</evidence>
<evidence type="ECO:0008006" key="4">
    <source>
        <dbReference type="Google" id="ProtNLM"/>
    </source>
</evidence>
<reference evidence="3" key="1">
    <citation type="submission" date="2017-12" db="EMBL/GenBank/DDBJ databases">
        <title>Whole genome sequencing of Acidipropionibacterium jensenii strains JS279 and JS280.</title>
        <authorList>
            <person name="Deptula P."/>
            <person name="Laine P."/>
            <person name="Smolander O.-P."/>
            <person name="Paulin L."/>
            <person name="Auvinen P."/>
            <person name="Varmanen P."/>
        </authorList>
    </citation>
    <scope>NUCLEOTIDE SEQUENCE [LARGE SCALE GENOMIC DNA]</scope>
    <source>
        <strain evidence="3">JS280</strain>
    </source>
</reference>
<sequence>MLVAGTLVAVPQISSPTPAAAAGATSLSPANPMKSERFNYYSSVPTTFVRPVVLQKKVGNSWRTIFSGRTAASGRFRFTVHTGSVDTLRSYAGAISYRGRVHPAVATAPVTVRPVDQKVSLSVTTPVGPRRTLMATAVTSPARAGRAVSLQALRSGAWVTIASGKLAANGRGTFRTTAPAAVGSYSYRIVAGRWNGAPSRASAVVRGRVAALAPSWTPCPATAVWAVQGSDFIGVWTVAMCGNTLTSMGLDGHKDTWRVLKRHRYGAYGLSSDNRIQLRVDDARNGDFYTFNNLGPNKSVRRWPTVTKRWIR</sequence>
<gene>
    <name evidence="2" type="ORF">C0Z10_01210</name>
</gene>
<keyword evidence="1" id="KW-0732">Signal</keyword>
<evidence type="ECO:0000313" key="2">
    <source>
        <dbReference type="EMBL" id="AZZ38591.1"/>
    </source>
</evidence>
<name>A0A3Q9UJG0_9ACTN</name>
<dbReference type="KEGG" id="aji:C0Z10_01210"/>
<accession>A0A3Q9UJG0</accession>
<dbReference type="EMBL" id="CP025570">
    <property type="protein sequence ID" value="AZZ38591.1"/>
    <property type="molecule type" value="Genomic_DNA"/>
</dbReference>